<reference evidence="2 3" key="1">
    <citation type="submission" date="2018-03" db="EMBL/GenBank/DDBJ databases">
        <title>The ancient ancestry and fast evolution of plastids.</title>
        <authorList>
            <person name="Moore K.R."/>
            <person name="Magnabosco C."/>
            <person name="Momper L."/>
            <person name="Gold D.A."/>
            <person name="Bosak T."/>
            <person name="Fournier G.P."/>
        </authorList>
    </citation>
    <scope>NUCLEOTIDE SEQUENCE [LARGE SCALE GENOMIC DNA]</scope>
    <source>
        <strain evidence="2 3">CCALA 037</strain>
    </source>
</reference>
<dbReference type="AlphaFoldDB" id="A0A2T1GKL0"/>
<evidence type="ECO:0000256" key="1">
    <source>
        <dbReference type="SAM" id="MobiDB-lite"/>
    </source>
</evidence>
<feature type="compositionally biased region" description="Polar residues" evidence="1">
    <location>
        <begin position="1"/>
        <end position="17"/>
    </location>
</feature>
<feature type="region of interest" description="Disordered" evidence="1">
    <location>
        <begin position="1"/>
        <end position="29"/>
    </location>
</feature>
<protein>
    <submittedName>
        <fullName evidence="2">Uncharacterized protein</fullName>
    </submittedName>
</protein>
<comment type="caution">
    <text evidence="2">The sequence shown here is derived from an EMBL/GenBank/DDBJ whole genome shotgun (WGS) entry which is preliminary data.</text>
</comment>
<accession>A0A2T1GKL0</accession>
<evidence type="ECO:0000313" key="2">
    <source>
        <dbReference type="EMBL" id="PSB58289.1"/>
    </source>
</evidence>
<dbReference type="RefSeq" id="WP_106301109.1">
    <property type="nucleotide sequence ID" value="NZ_PVWO01000041.1"/>
</dbReference>
<keyword evidence="3" id="KW-1185">Reference proteome</keyword>
<gene>
    <name evidence="2" type="ORF">C7B77_05405</name>
</gene>
<sequence length="62" mass="7320">MLELQFSTETASSTLDRVSQLPHPPADIETDRHYLDKHLQGKMDWDEFLEIYPIPPYDDPLY</sequence>
<dbReference type="Proteomes" id="UP000238937">
    <property type="component" value="Unassembled WGS sequence"/>
</dbReference>
<proteinExistence type="predicted"/>
<dbReference type="OrthoDB" id="9886237at2"/>
<organism evidence="2 3">
    <name type="scientific">Chamaesiphon polymorphus CCALA 037</name>
    <dbReference type="NCBI Taxonomy" id="2107692"/>
    <lineage>
        <taxon>Bacteria</taxon>
        <taxon>Bacillati</taxon>
        <taxon>Cyanobacteriota</taxon>
        <taxon>Cyanophyceae</taxon>
        <taxon>Gomontiellales</taxon>
        <taxon>Chamaesiphonaceae</taxon>
        <taxon>Chamaesiphon</taxon>
    </lineage>
</organism>
<name>A0A2T1GKL0_9CYAN</name>
<evidence type="ECO:0000313" key="3">
    <source>
        <dbReference type="Proteomes" id="UP000238937"/>
    </source>
</evidence>
<dbReference type="EMBL" id="PVWO01000041">
    <property type="protein sequence ID" value="PSB58289.1"/>
    <property type="molecule type" value="Genomic_DNA"/>
</dbReference>